<gene>
    <name evidence="2" type="ORF">GCM10009019_17760</name>
</gene>
<dbReference type="InterPro" id="IPR017946">
    <property type="entry name" value="PLC-like_Pdiesterase_TIM-brl"/>
</dbReference>
<proteinExistence type="predicted"/>
<dbReference type="PANTHER" id="PTHR46211">
    <property type="entry name" value="GLYCEROPHOSPHORYL DIESTER PHOSPHODIESTERASE"/>
    <property type="match status" value="1"/>
</dbReference>
<reference evidence="2 3" key="1">
    <citation type="journal article" date="2019" name="Int. J. Syst. Evol. Microbiol.">
        <title>The Global Catalogue of Microorganisms (GCM) 10K type strain sequencing project: providing services to taxonomists for standard genome sequencing and annotation.</title>
        <authorList>
            <consortium name="The Broad Institute Genomics Platform"/>
            <consortium name="The Broad Institute Genome Sequencing Center for Infectious Disease"/>
            <person name="Wu L."/>
            <person name="Ma J."/>
        </authorList>
    </citation>
    <scope>NUCLEOTIDE SEQUENCE [LARGE SCALE GENOMIC DNA]</scope>
    <source>
        <strain evidence="2 3">JCM 16327</strain>
    </source>
</reference>
<keyword evidence="3" id="KW-1185">Reference proteome</keyword>
<dbReference type="EMBL" id="BAAADU010000002">
    <property type="protein sequence ID" value="GAA0654579.1"/>
    <property type="molecule type" value="Genomic_DNA"/>
</dbReference>
<dbReference type="InterPro" id="IPR030395">
    <property type="entry name" value="GP_PDE_dom"/>
</dbReference>
<dbReference type="GO" id="GO:0008081">
    <property type="term" value="F:phosphoric diester hydrolase activity"/>
    <property type="evidence" value="ECO:0007669"/>
    <property type="project" value="InterPro"/>
</dbReference>
<dbReference type="Proteomes" id="UP001500194">
    <property type="component" value="Unassembled WGS sequence"/>
</dbReference>
<accession>A0AAV3T1G7</accession>
<dbReference type="Pfam" id="PF03009">
    <property type="entry name" value="GDPD"/>
    <property type="match status" value="2"/>
</dbReference>
<protein>
    <submittedName>
        <fullName evidence="2">Glycerophosphodiester phosphodiesterase</fullName>
    </submittedName>
</protein>
<dbReference type="AlphaFoldDB" id="A0AAV3T1G7"/>
<organism evidence="2 3">
    <name type="scientific">Salarchaeum japonicum</name>
    <dbReference type="NCBI Taxonomy" id="555573"/>
    <lineage>
        <taxon>Archaea</taxon>
        <taxon>Methanobacteriati</taxon>
        <taxon>Methanobacteriota</taxon>
        <taxon>Stenosarchaea group</taxon>
        <taxon>Halobacteria</taxon>
        <taxon>Halobacteriales</taxon>
        <taxon>Halobacteriaceae</taxon>
    </lineage>
</organism>
<feature type="domain" description="GP-PDE" evidence="1">
    <location>
        <begin position="25"/>
        <end position="240"/>
    </location>
</feature>
<dbReference type="GeneID" id="68573548"/>
<dbReference type="SUPFAM" id="SSF51695">
    <property type="entry name" value="PLC-like phosphodiesterases"/>
    <property type="match status" value="1"/>
</dbReference>
<dbReference type="PROSITE" id="PS51704">
    <property type="entry name" value="GP_PDE"/>
    <property type="match status" value="1"/>
</dbReference>
<dbReference type="Gene3D" id="3.20.20.190">
    <property type="entry name" value="Phosphatidylinositol (PI) phosphodiesterase"/>
    <property type="match status" value="1"/>
</dbReference>
<comment type="caution">
    <text evidence="2">The sequence shown here is derived from an EMBL/GenBank/DDBJ whole genome shotgun (WGS) entry which is preliminary data.</text>
</comment>
<dbReference type="PANTHER" id="PTHR46211:SF14">
    <property type="entry name" value="GLYCEROPHOSPHODIESTER PHOSPHODIESTERASE"/>
    <property type="match status" value="1"/>
</dbReference>
<sequence length="240" mass="25182">MFGRALGTVVEQALDALPGPAARGVRLVAHRGFASVNPENTTHAVTRTAGADAVEVDVRRASSGEVVVCHDATVDRVTDGTGRVERLSAGELGALSVHDSGAGVPTLAALLDAVPERVAVNVELKERGLGSDVDAAADRVENDVWVSAFDPVALRDSSLPRALLFDRNPRENLAIADELDCTAVHPSVALCLGTRTVRRAHARGFDVNAWTVDAPGVAWALARRGVDGVIADRPTVVRQP</sequence>
<evidence type="ECO:0000259" key="1">
    <source>
        <dbReference type="PROSITE" id="PS51704"/>
    </source>
</evidence>
<name>A0AAV3T1G7_9EURY</name>
<dbReference type="GO" id="GO:0006629">
    <property type="term" value="P:lipid metabolic process"/>
    <property type="evidence" value="ECO:0007669"/>
    <property type="project" value="InterPro"/>
</dbReference>
<evidence type="ECO:0000313" key="2">
    <source>
        <dbReference type="EMBL" id="GAA0654579.1"/>
    </source>
</evidence>
<evidence type="ECO:0000313" key="3">
    <source>
        <dbReference type="Proteomes" id="UP001500194"/>
    </source>
</evidence>
<dbReference type="RefSeq" id="WP_227260406.1">
    <property type="nucleotide sequence ID" value="NZ_BAAADU010000002.1"/>
</dbReference>